<dbReference type="Pfam" id="PF08395">
    <property type="entry name" value="7tm_7"/>
    <property type="match status" value="1"/>
</dbReference>
<keyword evidence="4 6" id="KW-1133">Transmembrane helix</keyword>
<dbReference type="GO" id="GO:0050909">
    <property type="term" value="P:sensory perception of taste"/>
    <property type="evidence" value="ECO:0007669"/>
    <property type="project" value="InterPro"/>
</dbReference>
<dbReference type="Proteomes" id="UP000075884">
    <property type="component" value="Unassembled WGS sequence"/>
</dbReference>
<sequence length="268" mass="30334">MEQTVNHIVFKLFGLMPLFTAGGQMWKTVLNFCYGLCVVSFIVSQQFIIYNIHLERDFSGWFISTSMLLTSFVILLQALLSGTGLQWLRWELLEIDSSIPKSSRPERSNFGIMFYALYAIGTIRGVFRTVLMATLGLRTPGVAVQLLVPSLIILVRVNQQIYLMEFIASQLEVILMELSVSLDRDGQRTVVEAGARFRCGRVLQRTEALFGRLQKCLIMVNTLFGWSTAAIVVFAFVSITFQFRTPMHPLPFYGTFSIYAIPTCGHTK</sequence>
<reference evidence="8" key="1">
    <citation type="submission" date="2013-03" db="EMBL/GenBank/DDBJ databases">
        <title>The Genome Sequence of Anopheles dirus WRAIR2.</title>
        <authorList>
            <consortium name="The Broad Institute Genomics Platform"/>
            <person name="Neafsey D.E."/>
            <person name="Walton C."/>
            <person name="Walker B."/>
            <person name="Young S.K."/>
            <person name="Zeng Q."/>
            <person name="Gargeya S."/>
            <person name="Fitzgerald M."/>
            <person name="Haas B."/>
            <person name="Abouelleil A."/>
            <person name="Allen A.W."/>
            <person name="Alvarado L."/>
            <person name="Arachchi H.M."/>
            <person name="Berlin A.M."/>
            <person name="Chapman S.B."/>
            <person name="Gainer-Dewar J."/>
            <person name="Goldberg J."/>
            <person name="Griggs A."/>
            <person name="Gujja S."/>
            <person name="Hansen M."/>
            <person name="Howarth C."/>
            <person name="Imamovic A."/>
            <person name="Ireland A."/>
            <person name="Larimer J."/>
            <person name="McCowan C."/>
            <person name="Murphy C."/>
            <person name="Pearson M."/>
            <person name="Poon T.W."/>
            <person name="Priest M."/>
            <person name="Roberts A."/>
            <person name="Saif S."/>
            <person name="Shea T."/>
            <person name="Sisk P."/>
            <person name="Sykes S."/>
            <person name="Wortman J."/>
            <person name="Nusbaum C."/>
            <person name="Birren B."/>
        </authorList>
    </citation>
    <scope>NUCLEOTIDE SEQUENCE [LARGE SCALE GENOMIC DNA]</scope>
    <source>
        <strain evidence="8">WRAIR2</strain>
    </source>
</reference>
<evidence type="ECO:0000256" key="3">
    <source>
        <dbReference type="ARBA" id="ARBA00022692"/>
    </source>
</evidence>
<evidence type="ECO:0000256" key="2">
    <source>
        <dbReference type="ARBA" id="ARBA00022475"/>
    </source>
</evidence>
<dbReference type="GO" id="GO:0005886">
    <property type="term" value="C:plasma membrane"/>
    <property type="evidence" value="ECO:0007669"/>
    <property type="project" value="UniProtKB-SubCell"/>
</dbReference>
<dbReference type="STRING" id="7168.A0A182NZ80"/>
<protein>
    <submittedName>
        <fullName evidence="7">Uncharacterized protein</fullName>
    </submittedName>
</protein>
<evidence type="ECO:0000256" key="4">
    <source>
        <dbReference type="ARBA" id="ARBA00022989"/>
    </source>
</evidence>
<accession>A0A182NZ80</accession>
<evidence type="ECO:0000256" key="1">
    <source>
        <dbReference type="ARBA" id="ARBA00004651"/>
    </source>
</evidence>
<feature type="transmembrane region" description="Helical" evidence="6">
    <location>
        <begin position="139"/>
        <end position="157"/>
    </location>
</feature>
<keyword evidence="5 6" id="KW-0472">Membrane</keyword>
<keyword evidence="8" id="KW-1185">Reference proteome</keyword>
<reference evidence="7" key="2">
    <citation type="submission" date="2020-05" db="UniProtKB">
        <authorList>
            <consortium name="EnsemblMetazoa"/>
        </authorList>
    </citation>
    <scope>IDENTIFICATION</scope>
    <source>
        <strain evidence="7">WRAIR2</strain>
    </source>
</reference>
<evidence type="ECO:0000256" key="5">
    <source>
        <dbReference type="ARBA" id="ARBA00023136"/>
    </source>
</evidence>
<comment type="subcellular location">
    <subcellularLocation>
        <location evidence="1">Cell membrane</location>
        <topology evidence="1">Multi-pass membrane protein</topology>
    </subcellularLocation>
</comment>
<evidence type="ECO:0000313" key="7">
    <source>
        <dbReference type="EnsemblMetazoa" id="ADIR015580-PA"/>
    </source>
</evidence>
<keyword evidence="3 6" id="KW-0812">Transmembrane</keyword>
<dbReference type="VEuPathDB" id="VectorBase:ADIR015580"/>
<keyword evidence="2" id="KW-1003">Cell membrane</keyword>
<dbReference type="AlphaFoldDB" id="A0A182NZ80"/>
<feature type="transmembrane region" description="Helical" evidence="6">
    <location>
        <begin position="29"/>
        <end position="49"/>
    </location>
</feature>
<feature type="transmembrane region" description="Helical" evidence="6">
    <location>
        <begin position="61"/>
        <end position="88"/>
    </location>
</feature>
<feature type="transmembrane region" description="Helical" evidence="6">
    <location>
        <begin position="223"/>
        <end position="243"/>
    </location>
</feature>
<organism evidence="7 8">
    <name type="scientific">Anopheles dirus</name>
    <dbReference type="NCBI Taxonomy" id="7168"/>
    <lineage>
        <taxon>Eukaryota</taxon>
        <taxon>Metazoa</taxon>
        <taxon>Ecdysozoa</taxon>
        <taxon>Arthropoda</taxon>
        <taxon>Hexapoda</taxon>
        <taxon>Insecta</taxon>
        <taxon>Pterygota</taxon>
        <taxon>Neoptera</taxon>
        <taxon>Endopterygota</taxon>
        <taxon>Diptera</taxon>
        <taxon>Nematocera</taxon>
        <taxon>Culicoidea</taxon>
        <taxon>Culicidae</taxon>
        <taxon>Anophelinae</taxon>
        <taxon>Anopheles</taxon>
    </lineage>
</organism>
<evidence type="ECO:0000256" key="6">
    <source>
        <dbReference type="SAM" id="Phobius"/>
    </source>
</evidence>
<feature type="transmembrane region" description="Helical" evidence="6">
    <location>
        <begin position="109"/>
        <end position="127"/>
    </location>
</feature>
<name>A0A182NZ80_9DIPT</name>
<evidence type="ECO:0000313" key="8">
    <source>
        <dbReference type="Proteomes" id="UP000075884"/>
    </source>
</evidence>
<dbReference type="InterPro" id="IPR013604">
    <property type="entry name" value="7TM_chemorcpt"/>
</dbReference>
<dbReference type="EnsemblMetazoa" id="ADIR015580-RA">
    <property type="protein sequence ID" value="ADIR015580-PA"/>
    <property type="gene ID" value="ADIR015580"/>
</dbReference>
<proteinExistence type="predicted"/>